<sequence length="140" mass="16230">MSTGGEARRPTYCGQRLVEGARRRDAHDVVGIGHQWHSRRWRSRGDGDLAAQRRRLTRVEERVGAVQNQVEQPLRLGPTRLVIRIIFLYNWVVSRFWTHDPSFIFVFVSDSDMRMYSDVKNSLRSVDADMDTDAQGRTRG</sequence>
<dbReference type="AlphaFoldDB" id="A0AAX6FD74"/>
<accession>A0AAX6FD74</accession>
<dbReference type="EMBL" id="JANAVB010029815">
    <property type="protein sequence ID" value="KAJ6814397.1"/>
    <property type="molecule type" value="Genomic_DNA"/>
</dbReference>
<reference evidence="1" key="2">
    <citation type="submission" date="2023-04" db="EMBL/GenBank/DDBJ databases">
        <authorList>
            <person name="Bruccoleri R.E."/>
            <person name="Oakeley E.J."/>
            <person name="Faust A.-M."/>
            <person name="Dessus-Babus S."/>
            <person name="Altorfer M."/>
            <person name="Burckhardt D."/>
            <person name="Oertli M."/>
            <person name="Naumann U."/>
            <person name="Petersen F."/>
            <person name="Wong J."/>
        </authorList>
    </citation>
    <scope>NUCLEOTIDE SEQUENCE</scope>
    <source>
        <strain evidence="1">GSM-AAB239-AS_SAM_17_03QT</strain>
        <tissue evidence="1">Leaf</tissue>
    </source>
</reference>
<evidence type="ECO:0000313" key="1">
    <source>
        <dbReference type="EMBL" id="KAJ6814397.1"/>
    </source>
</evidence>
<evidence type="ECO:0000313" key="2">
    <source>
        <dbReference type="Proteomes" id="UP001140949"/>
    </source>
</evidence>
<comment type="caution">
    <text evidence="1">The sequence shown here is derived from an EMBL/GenBank/DDBJ whole genome shotgun (WGS) entry which is preliminary data.</text>
</comment>
<name>A0AAX6FD74_IRIPA</name>
<protein>
    <submittedName>
        <fullName evidence="1">Uncharacterized protein</fullName>
    </submittedName>
</protein>
<proteinExistence type="predicted"/>
<organism evidence="1 2">
    <name type="scientific">Iris pallida</name>
    <name type="common">Sweet iris</name>
    <dbReference type="NCBI Taxonomy" id="29817"/>
    <lineage>
        <taxon>Eukaryota</taxon>
        <taxon>Viridiplantae</taxon>
        <taxon>Streptophyta</taxon>
        <taxon>Embryophyta</taxon>
        <taxon>Tracheophyta</taxon>
        <taxon>Spermatophyta</taxon>
        <taxon>Magnoliopsida</taxon>
        <taxon>Liliopsida</taxon>
        <taxon>Asparagales</taxon>
        <taxon>Iridaceae</taxon>
        <taxon>Iridoideae</taxon>
        <taxon>Irideae</taxon>
        <taxon>Iris</taxon>
    </lineage>
</organism>
<keyword evidence="2" id="KW-1185">Reference proteome</keyword>
<dbReference type="Proteomes" id="UP001140949">
    <property type="component" value="Unassembled WGS sequence"/>
</dbReference>
<gene>
    <name evidence="1" type="ORF">M6B38_139900</name>
</gene>
<reference evidence="1" key="1">
    <citation type="journal article" date="2023" name="GigaByte">
        <title>Genome assembly of the bearded iris, Iris pallida Lam.</title>
        <authorList>
            <person name="Bruccoleri R.E."/>
            <person name="Oakeley E.J."/>
            <person name="Faust A.M.E."/>
            <person name="Altorfer M."/>
            <person name="Dessus-Babus S."/>
            <person name="Burckhardt D."/>
            <person name="Oertli M."/>
            <person name="Naumann U."/>
            <person name="Petersen F."/>
            <person name="Wong J."/>
        </authorList>
    </citation>
    <scope>NUCLEOTIDE SEQUENCE</scope>
    <source>
        <strain evidence="1">GSM-AAB239-AS_SAM_17_03QT</strain>
    </source>
</reference>